<comment type="caution">
    <text evidence="5">The sequence shown here is derived from an EMBL/GenBank/DDBJ whole genome shotgun (WGS) entry which is preliminary data.</text>
</comment>
<dbReference type="GO" id="GO:0000774">
    <property type="term" value="F:adenyl-nucleotide exchange factor activity"/>
    <property type="evidence" value="ECO:0007669"/>
    <property type="project" value="TreeGrafter"/>
</dbReference>
<dbReference type="AlphaFoldDB" id="A0A409YGZ9"/>
<proteinExistence type="inferred from homology"/>
<dbReference type="PANTHER" id="PTHR19316">
    <property type="entry name" value="PROTEIN FOLDING REGULATOR"/>
    <property type="match status" value="1"/>
</dbReference>
<keyword evidence="2" id="KW-0677">Repeat</keyword>
<evidence type="ECO:0000256" key="1">
    <source>
        <dbReference type="ARBA" id="ARBA00011045"/>
    </source>
</evidence>
<dbReference type="InterPro" id="IPR016024">
    <property type="entry name" value="ARM-type_fold"/>
</dbReference>
<evidence type="ECO:0000313" key="6">
    <source>
        <dbReference type="Proteomes" id="UP000284842"/>
    </source>
</evidence>
<evidence type="ECO:0000256" key="3">
    <source>
        <dbReference type="SAM" id="MobiDB-lite"/>
    </source>
</evidence>
<dbReference type="OrthoDB" id="10250458at2759"/>
<organism evidence="5 6">
    <name type="scientific">Panaeolus cyanescens</name>
    <dbReference type="NCBI Taxonomy" id="181874"/>
    <lineage>
        <taxon>Eukaryota</taxon>
        <taxon>Fungi</taxon>
        <taxon>Dikarya</taxon>
        <taxon>Basidiomycota</taxon>
        <taxon>Agaricomycotina</taxon>
        <taxon>Agaricomycetes</taxon>
        <taxon>Agaricomycetidae</taxon>
        <taxon>Agaricales</taxon>
        <taxon>Agaricineae</taxon>
        <taxon>Galeropsidaceae</taxon>
        <taxon>Panaeolus</taxon>
    </lineage>
</organism>
<gene>
    <name evidence="5" type="ORF">CVT24_011635</name>
</gene>
<dbReference type="InterPro" id="IPR013918">
    <property type="entry name" value="Nucleotide_exch_fac_Fes1"/>
</dbReference>
<feature type="compositionally biased region" description="Polar residues" evidence="3">
    <location>
        <begin position="212"/>
        <end position="227"/>
    </location>
</feature>
<dbReference type="PANTHER" id="PTHR19316:SF18">
    <property type="entry name" value="HSP70-BINDING PROTEIN 1"/>
    <property type="match status" value="1"/>
</dbReference>
<dbReference type="SUPFAM" id="SSF48371">
    <property type="entry name" value="ARM repeat"/>
    <property type="match status" value="1"/>
</dbReference>
<dbReference type="STRING" id="181874.A0A409YGZ9"/>
<comment type="similarity">
    <text evidence="1">Belongs to the FES1 family.</text>
</comment>
<evidence type="ECO:0000313" key="5">
    <source>
        <dbReference type="EMBL" id="PPR02297.1"/>
    </source>
</evidence>
<dbReference type="Proteomes" id="UP000284842">
    <property type="component" value="Unassembled WGS sequence"/>
</dbReference>
<accession>A0A409YGZ9</accession>
<feature type="domain" description="Nucleotide exchange factor Fes1" evidence="4">
    <location>
        <begin position="1"/>
        <end position="84"/>
    </location>
</feature>
<dbReference type="Gene3D" id="1.25.10.10">
    <property type="entry name" value="Leucine-rich Repeat Variant"/>
    <property type="match status" value="1"/>
</dbReference>
<dbReference type="InterPro" id="IPR011989">
    <property type="entry name" value="ARM-like"/>
</dbReference>
<evidence type="ECO:0000259" key="4">
    <source>
        <dbReference type="Pfam" id="PF08609"/>
    </source>
</evidence>
<dbReference type="GO" id="GO:0005783">
    <property type="term" value="C:endoplasmic reticulum"/>
    <property type="evidence" value="ECO:0007669"/>
    <property type="project" value="TreeGrafter"/>
</dbReference>
<sequence length="373" mass="40976">MQSILRWSIENSTPLDGNPGDRPPIDTSKLNPEIIDLILGKPDAQQMKEDMEVAVDAGKSEEDRINALDHLEMLVEHIDNANDIEKLKLWEPLQSLLTSESSTPEIKKQTLWVIGTALQNNPKAQDVYLSYKPLSTLVSFLQPGPHSSPALRAKAIYTISGLLKHNGPAVAALDEDGVNDPSITVRRKTIFLLSALLIPTGNEEPEPVPSTHLLTGNPSSTPSTQTGVAIHTSDTRPAPVPDSGSDTSPAPIIHDNSHASALKNPSRSITARPALVAFKKHDLFDAIISSVVNPLPHGEDGENTDADRDYEEKALRLFHTYAVTNKGEFTKTQKESLRSWIQTEKQKAGGEKQLLDRWDFTRDEYAAFIGRLI</sequence>
<evidence type="ECO:0000256" key="2">
    <source>
        <dbReference type="ARBA" id="ARBA00022737"/>
    </source>
</evidence>
<dbReference type="InterPro" id="IPR050693">
    <property type="entry name" value="Hsp70_NEF-Inhibitors"/>
</dbReference>
<dbReference type="Pfam" id="PF08609">
    <property type="entry name" value="Fes1"/>
    <property type="match status" value="1"/>
</dbReference>
<feature type="region of interest" description="Disordered" evidence="3">
    <location>
        <begin position="202"/>
        <end position="265"/>
    </location>
</feature>
<protein>
    <recommendedName>
        <fullName evidence="4">Nucleotide exchange factor Fes1 domain-containing protein</fullName>
    </recommendedName>
</protein>
<dbReference type="EMBL" id="NHTK01001177">
    <property type="protein sequence ID" value="PPR02297.1"/>
    <property type="molecule type" value="Genomic_DNA"/>
</dbReference>
<name>A0A409YGZ9_9AGAR</name>
<keyword evidence="6" id="KW-1185">Reference proteome</keyword>
<dbReference type="InParanoid" id="A0A409YGZ9"/>
<reference evidence="5 6" key="1">
    <citation type="journal article" date="2018" name="Evol. Lett.">
        <title>Horizontal gene cluster transfer increased hallucinogenic mushroom diversity.</title>
        <authorList>
            <person name="Reynolds H.T."/>
            <person name="Vijayakumar V."/>
            <person name="Gluck-Thaler E."/>
            <person name="Korotkin H.B."/>
            <person name="Matheny P.B."/>
            <person name="Slot J.C."/>
        </authorList>
    </citation>
    <scope>NUCLEOTIDE SEQUENCE [LARGE SCALE GENOMIC DNA]</scope>
    <source>
        <strain evidence="5 6">2629</strain>
    </source>
</reference>